<feature type="transmembrane region" description="Helical" evidence="2">
    <location>
        <begin position="73"/>
        <end position="93"/>
    </location>
</feature>
<protein>
    <submittedName>
        <fullName evidence="3">Uncharacterized protein</fullName>
    </submittedName>
</protein>
<sequence>MTKIVEIGEGEFGNSSLTRSQQGLEIGDGSSGDGTVQYTSTIKEVKLDLGRPVEKDEAGIGKRRPTPIITYEAFMWFMFITTTGLAIVDRFVWNVWPRQTFSIGAGSAGSDRLVGFKPGPWSVVLYDILARISGRYAILCYNFLLITRLKSLEYWLMNDSFVARYLLDCANVVEANNRLHNYNGIGLCVLTLLHIWSILFPCITHGYTAKMIPGVWEWPASERTPVKCSVKDVPGCWPGDANNELKQMGLQADDVFRLVEMTLFLMILMPLSVKWLATRWHAAIQLHRLINIVYFVDIVRRHSHPHSWILNTPIFVIYCIDAFVWSSFWRRDVLPEVTRMPLGKDYMVLYWVSKFKSSKFIAPHYTIIMKKSAVLEEKHIFTCLENRLDLPIPDIAALDKEGFEYHVSSQDLDTVFEDNPNLSMKWDTACVIRVFRDARTPRLGKREPFSHTKRMYEESPDYIIRGPIPGEMSLQLKSALESQQVSGRNIILVGAGSACNFILDFLLWAGSNKHISISSRDTFSLIKIIYTTRDLDLFEWVTVTLASILQKCDEHFAKRVDLHLSNTGEVGILPQSLTSSMHNLNSSTRSLTVLDDRIDLRKEIDSEADVFCQGSASFKNAVEELCKKNNSSFYGGEGGH</sequence>
<keyword evidence="4" id="KW-1185">Reference proteome</keyword>
<keyword evidence="2" id="KW-1133">Transmembrane helix</keyword>
<dbReference type="EMBL" id="BLLK01000051">
    <property type="protein sequence ID" value="GFH56047.1"/>
    <property type="molecule type" value="Genomic_DNA"/>
</dbReference>
<keyword evidence="2" id="KW-0472">Membrane</keyword>
<evidence type="ECO:0000313" key="3">
    <source>
        <dbReference type="EMBL" id="GFH56047.1"/>
    </source>
</evidence>
<reference evidence="3 4" key="1">
    <citation type="journal article" date="2021" name="Sci. Rep.">
        <title>The genome of the diatom Chaetoceros tenuissimus carries an ancient integrated fragment of an extant virus.</title>
        <authorList>
            <person name="Hongo Y."/>
            <person name="Kimura K."/>
            <person name="Takaki Y."/>
            <person name="Yoshida Y."/>
            <person name="Baba S."/>
            <person name="Kobayashi G."/>
            <person name="Nagasaki K."/>
            <person name="Hano T."/>
            <person name="Tomaru Y."/>
        </authorList>
    </citation>
    <scope>NUCLEOTIDE SEQUENCE [LARGE SCALE GENOMIC DNA]</scope>
    <source>
        <strain evidence="3 4">NIES-3715</strain>
    </source>
</reference>
<keyword evidence="2" id="KW-0812">Transmembrane</keyword>
<proteinExistence type="predicted"/>
<dbReference type="Proteomes" id="UP001054902">
    <property type="component" value="Unassembled WGS sequence"/>
</dbReference>
<organism evidence="3 4">
    <name type="scientific">Chaetoceros tenuissimus</name>
    <dbReference type="NCBI Taxonomy" id="426638"/>
    <lineage>
        <taxon>Eukaryota</taxon>
        <taxon>Sar</taxon>
        <taxon>Stramenopiles</taxon>
        <taxon>Ochrophyta</taxon>
        <taxon>Bacillariophyta</taxon>
        <taxon>Coscinodiscophyceae</taxon>
        <taxon>Chaetocerotophycidae</taxon>
        <taxon>Chaetocerotales</taxon>
        <taxon>Chaetocerotaceae</taxon>
        <taxon>Chaetoceros</taxon>
    </lineage>
</organism>
<feature type="compositionally biased region" description="Polar residues" evidence="1">
    <location>
        <begin position="13"/>
        <end position="23"/>
    </location>
</feature>
<feature type="region of interest" description="Disordered" evidence="1">
    <location>
        <begin position="1"/>
        <end position="35"/>
    </location>
</feature>
<gene>
    <name evidence="3" type="ORF">CTEN210_12523</name>
</gene>
<accession>A0AAD3D1T8</accession>
<feature type="transmembrane region" description="Helical" evidence="2">
    <location>
        <begin position="255"/>
        <end position="273"/>
    </location>
</feature>
<evidence type="ECO:0000256" key="2">
    <source>
        <dbReference type="SAM" id="Phobius"/>
    </source>
</evidence>
<dbReference type="AlphaFoldDB" id="A0AAD3D1T8"/>
<evidence type="ECO:0000256" key="1">
    <source>
        <dbReference type="SAM" id="MobiDB-lite"/>
    </source>
</evidence>
<evidence type="ECO:0000313" key="4">
    <source>
        <dbReference type="Proteomes" id="UP001054902"/>
    </source>
</evidence>
<feature type="transmembrane region" description="Helical" evidence="2">
    <location>
        <begin position="184"/>
        <end position="203"/>
    </location>
</feature>
<comment type="caution">
    <text evidence="3">The sequence shown here is derived from an EMBL/GenBank/DDBJ whole genome shotgun (WGS) entry which is preliminary data.</text>
</comment>
<feature type="transmembrane region" description="Helical" evidence="2">
    <location>
        <begin position="308"/>
        <end position="329"/>
    </location>
</feature>
<name>A0AAD3D1T8_9STRA</name>